<comment type="caution">
    <text evidence="10">The sequence shown here is derived from an EMBL/GenBank/DDBJ whole genome shotgun (WGS) entry which is preliminary data.</text>
</comment>
<reference evidence="10 11" key="1">
    <citation type="journal article" date="2023" name="Plant Biotechnol. J.">
        <title>Chromosome-level wild Hevea brasiliensis genome provides new tools for genomic-assisted breeding and valuable loci to elevate rubber yield.</title>
        <authorList>
            <person name="Cheng H."/>
            <person name="Song X."/>
            <person name="Hu Y."/>
            <person name="Wu T."/>
            <person name="Yang Q."/>
            <person name="An Z."/>
            <person name="Feng S."/>
            <person name="Deng Z."/>
            <person name="Wu W."/>
            <person name="Zeng X."/>
            <person name="Tu M."/>
            <person name="Wang X."/>
            <person name="Huang H."/>
        </authorList>
    </citation>
    <scope>NUCLEOTIDE SEQUENCE [LARGE SCALE GENOMIC DNA]</scope>
    <source>
        <strain evidence="10">MT/VB/25A 57/8</strain>
    </source>
</reference>
<dbReference type="InterPro" id="IPR036598">
    <property type="entry name" value="GOLD_dom_sf"/>
</dbReference>
<keyword evidence="6" id="KW-0472">Membrane</keyword>
<keyword evidence="5" id="KW-1133">Transmembrane helix</keyword>
<evidence type="ECO:0000256" key="6">
    <source>
        <dbReference type="ARBA" id="ARBA00023136"/>
    </source>
</evidence>
<organism evidence="10 11">
    <name type="scientific">Hevea brasiliensis</name>
    <name type="common">Para rubber tree</name>
    <name type="synonym">Siphonia brasiliensis</name>
    <dbReference type="NCBI Taxonomy" id="3981"/>
    <lineage>
        <taxon>Eukaryota</taxon>
        <taxon>Viridiplantae</taxon>
        <taxon>Streptophyta</taxon>
        <taxon>Embryophyta</taxon>
        <taxon>Tracheophyta</taxon>
        <taxon>Spermatophyta</taxon>
        <taxon>Magnoliopsida</taxon>
        <taxon>eudicotyledons</taxon>
        <taxon>Gunneridae</taxon>
        <taxon>Pentapetalae</taxon>
        <taxon>rosids</taxon>
        <taxon>fabids</taxon>
        <taxon>Malpighiales</taxon>
        <taxon>Euphorbiaceae</taxon>
        <taxon>Crotonoideae</taxon>
        <taxon>Micrandreae</taxon>
        <taxon>Hevea</taxon>
    </lineage>
</organism>
<dbReference type="Proteomes" id="UP001174677">
    <property type="component" value="Chromosome 10"/>
</dbReference>
<feature type="domain" description="GOLD" evidence="9">
    <location>
        <begin position="33"/>
        <end position="122"/>
    </location>
</feature>
<dbReference type="InterPro" id="IPR015720">
    <property type="entry name" value="Emp24-like"/>
</dbReference>
<evidence type="ECO:0000313" key="10">
    <source>
        <dbReference type="EMBL" id="KAJ9169919.1"/>
    </source>
</evidence>
<proteinExistence type="inferred from homology"/>
<gene>
    <name evidence="10" type="ORF">P3X46_018062</name>
</gene>
<keyword evidence="4" id="KW-0732">Signal</keyword>
<evidence type="ECO:0000256" key="5">
    <source>
        <dbReference type="ARBA" id="ARBA00022989"/>
    </source>
</evidence>
<evidence type="ECO:0000256" key="8">
    <source>
        <dbReference type="RuleBase" id="RU003827"/>
    </source>
</evidence>
<dbReference type="EMBL" id="JARPOI010000010">
    <property type="protein sequence ID" value="KAJ9169919.1"/>
    <property type="molecule type" value="Genomic_DNA"/>
</dbReference>
<evidence type="ECO:0000256" key="7">
    <source>
        <dbReference type="ARBA" id="ARBA00037847"/>
    </source>
</evidence>
<dbReference type="PROSITE" id="PS50866">
    <property type="entry name" value="GOLD"/>
    <property type="match status" value="1"/>
</dbReference>
<evidence type="ECO:0000259" key="9">
    <source>
        <dbReference type="PROSITE" id="PS50866"/>
    </source>
</evidence>
<dbReference type="PANTHER" id="PTHR22811">
    <property type="entry name" value="TRANSMEMBRANE EMP24 DOMAIN-CONTAINING PROTEIN"/>
    <property type="match status" value="1"/>
</dbReference>
<dbReference type="InterPro" id="IPR009038">
    <property type="entry name" value="GOLD_dom"/>
</dbReference>
<evidence type="ECO:0000256" key="4">
    <source>
        <dbReference type="ARBA" id="ARBA00022729"/>
    </source>
</evidence>
<dbReference type="SUPFAM" id="SSF101576">
    <property type="entry name" value="Supernatant protein factor (SPF), C-terminal domain"/>
    <property type="match status" value="1"/>
</dbReference>
<dbReference type="SMART" id="SM01190">
    <property type="entry name" value="EMP24_GP25L"/>
    <property type="match status" value="1"/>
</dbReference>
<evidence type="ECO:0000256" key="2">
    <source>
        <dbReference type="ARBA" id="ARBA00007104"/>
    </source>
</evidence>
<keyword evidence="3 8" id="KW-0812">Transmembrane</keyword>
<protein>
    <recommendedName>
        <fullName evidence="9">GOLD domain-containing protein</fullName>
    </recommendedName>
</protein>
<accession>A0ABQ9LPL4</accession>
<sequence>MEKWVLRYLAVVITAILWRMERTCGIRFVIDKEECVSHKVATEGDTLHISFVVIEADSSWHFTDSDQGVDLLIKGPSGDLLHKFHDKTSEKYEFVVYKKGLYHFCFTNKSPYLITIDFDVHLGHFTFYDQHAKDEHLAPLMEQISKLEEALYNIQFEQHWLEAQTDRQALVNDKMSRRALHKAMFESAALIGASVLQVYLLRRLFNQKFRISRV</sequence>
<comment type="subcellular location">
    <subcellularLocation>
        <location evidence="7">Endomembrane system</location>
        <topology evidence="7">Single-pass membrane protein</topology>
    </subcellularLocation>
    <subcellularLocation>
        <location evidence="1 8">Membrane</location>
        <topology evidence="1 8">Single-pass type I membrane protein</topology>
    </subcellularLocation>
</comment>
<comment type="similarity">
    <text evidence="2 8">Belongs to the EMP24/GP25L family.</text>
</comment>
<dbReference type="Pfam" id="PF01105">
    <property type="entry name" value="EMP24_GP25L"/>
    <property type="match status" value="1"/>
</dbReference>
<keyword evidence="11" id="KW-1185">Reference proteome</keyword>
<evidence type="ECO:0000256" key="1">
    <source>
        <dbReference type="ARBA" id="ARBA00004479"/>
    </source>
</evidence>
<name>A0ABQ9LPL4_HEVBR</name>
<evidence type="ECO:0000313" key="11">
    <source>
        <dbReference type="Proteomes" id="UP001174677"/>
    </source>
</evidence>
<evidence type="ECO:0000256" key="3">
    <source>
        <dbReference type="ARBA" id="ARBA00022692"/>
    </source>
</evidence>